<dbReference type="OrthoDB" id="6242697at2759"/>
<dbReference type="AlphaFoldDB" id="A0A401TQL9"/>
<sequence>MDDVIDEIISLESSYNDDMMGLAKPVLQMPNT</sequence>
<feature type="non-terminal residue" evidence="1">
    <location>
        <position position="32"/>
    </location>
</feature>
<gene>
    <name evidence="1" type="ORF">chiPu_0028955</name>
</gene>
<reference evidence="1 2" key="1">
    <citation type="journal article" date="2018" name="Nat. Ecol. Evol.">
        <title>Shark genomes provide insights into elasmobranch evolution and the origin of vertebrates.</title>
        <authorList>
            <person name="Hara Y"/>
            <person name="Yamaguchi K"/>
            <person name="Onimaru K"/>
            <person name="Kadota M"/>
            <person name="Koyanagi M"/>
            <person name="Keeley SD"/>
            <person name="Tatsumi K"/>
            <person name="Tanaka K"/>
            <person name="Motone F"/>
            <person name="Kageyama Y"/>
            <person name="Nozu R"/>
            <person name="Adachi N"/>
            <person name="Nishimura O"/>
            <person name="Nakagawa R"/>
            <person name="Tanegashima C"/>
            <person name="Kiyatake I"/>
            <person name="Matsumoto R"/>
            <person name="Murakumo K"/>
            <person name="Nishida K"/>
            <person name="Terakita A"/>
            <person name="Kuratani S"/>
            <person name="Sato K"/>
            <person name="Hyodo S Kuraku.S."/>
        </authorList>
    </citation>
    <scope>NUCLEOTIDE SEQUENCE [LARGE SCALE GENOMIC DNA]</scope>
</reference>
<name>A0A401TQL9_CHIPU</name>
<dbReference type="Proteomes" id="UP000287033">
    <property type="component" value="Unassembled WGS sequence"/>
</dbReference>
<dbReference type="EMBL" id="BEZZ01144500">
    <property type="protein sequence ID" value="GCC44944.1"/>
    <property type="molecule type" value="Genomic_DNA"/>
</dbReference>
<evidence type="ECO:0000313" key="1">
    <source>
        <dbReference type="EMBL" id="GCC44944.1"/>
    </source>
</evidence>
<keyword evidence="2" id="KW-1185">Reference proteome</keyword>
<comment type="caution">
    <text evidence="1">The sequence shown here is derived from an EMBL/GenBank/DDBJ whole genome shotgun (WGS) entry which is preliminary data.</text>
</comment>
<evidence type="ECO:0008006" key="3">
    <source>
        <dbReference type="Google" id="ProtNLM"/>
    </source>
</evidence>
<proteinExistence type="predicted"/>
<protein>
    <recommendedName>
        <fullName evidence="3">Microphthalmia-related transcription factor b</fullName>
    </recommendedName>
</protein>
<evidence type="ECO:0000313" key="2">
    <source>
        <dbReference type="Proteomes" id="UP000287033"/>
    </source>
</evidence>
<organism evidence="1 2">
    <name type="scientific">Chiloscyllium punctatum</name>
    <name type="common">Brownbanded bambooshark</name>
    <name type="synonym">Hemiscyllium punctatum</name>
    <dbReference type="NCBI Taxonomy" id="137246"/>
    <lineage>
        <taxon>Eukaryota</taxon>
        <taxon>Metazoa</taxon>
        <taxon>Chordata</taxon>
        <taxon>Craniata</taxon>
        <taxon>Vertebrata</taxon>
        <taxon>Chondrichthyes</taxon>
        <taxon>Elasmobranchii</taxon>
        <taxon>Galeomorphii</taxon>
        <taxon>Galeoidea</taxon>
        <taxon>Orectolobiformes</taxon>
        <taxon>Hemiscylliidae</taxon>
        <taxon>Chiloscyllium</taxon>
    </lineage>
</organism>
<accession>A0A401TQL9</accession>